<protein>
    <recommendedName>
        <fullName evidence="2">Negative regulator of flagellin synthesis</fullName>
    </recommendedName>
    <alternativeName>
        <fullName evidence="8">Anti-sigma-28 factor</fullName>
    </alternativeName>
</protein>
<proteinExistence type="inferred from homology"/>
<keyword evidence="5" id="KW-0805">Transcription regulation</keyword>
<evidence type="ECO:0000256" key="5">
    <source>
        <dbReference type="ARBA" id="ARBA00023015"/>
    </source>
</evidence>
<evidence type="ECO:0000256" key="9">
    <source>
        <dbReference type="SAM" id="MobiDB-lite"/>
    </source>
</evidence>
<dbReference type="GO" id="GO:0045892">
    <property type="term" value="P:negative regulation of DNA-templated transcription"/>
    <property type="evidence" value="ECO:0007669"/>
    <property type="project" value="InterPro"/>
</dbReference>
<comment type="similarity">
    <text evidence="1">Belongs to the FlgM family.</text>
</comment>
<dbReference type="NCBIfam" id="TIGR03824">
    <property type="entry name" value="FlgM_jcvi"/>
    <property type="match status" value="1"/>
</dbReference>
<dbReference type="RefSeq" id="WP_074204099.1">
    <property type="nucleotide sequence ID" value="NZ_FSQW01000001.1"/>
</dbReference>
<dbReference type="Proteomes" id="UP000185192">
    <property type="component" value="Unassembled WGS sequence"/>
</dbReference>
<name>A0A1N6CW25_9SPHN</name>
<dbReference type="InterPro" id="IPR007412">
    <property type="entry name" value="FlgM"/>
</dbReference>
<feature type="compositionally biased region" description="Polar residues" evidence="9">
    <location>
        <begin position="1"/>
        <end position="10"/>
    </location>
</feature>
<dbReference type="AlphaFoldDB" id="A0A1N6CW25"/>
<dbReference type="GO" id="GO:0044781">
    <property type="term" value="P:bacterial-type flagellum organization"/>
    <property type="evidence" value="ECO:0007669"/>
    <property type="project" value="UniProtKB-KW"/>
</dbReference>
<evidence type="ECO:0000313" key="12">
    <source>
        <dbReference type="Proteomes" id="UP000185192"/>
    </source>
</evidence>
<evidence type="ECO:0000256" key="1">
    <source>
        <dbReference type="ARBA" id="ARBA00005322"/>
    </source>
</evidence>
<dbReference type="InterPro" id="IPR035890">
    <property type="entry name" value="Anti-sigma-28_factor_FlgM_sf"/>
</dbReference>
<accession>A0A1N6CW25</accession>
<keyword evidence="3" id="KW-0678">Repressor</keyword>
<dbReference type="STRING" id="1123272.SAMN02745824_1135"/>
<dbReference type="Pfam" id="PF04316">
    <property type="entry name" value="FlgM"/>
    <property type="match status" value="1"/>
</dbReference>
<feature type="region of interest" description="Disordered" evidence="9">
    <location>
        <begin position="1"/>
        <end position="41"/>
    </location>
</feature>
<evidence type="ECO:0000256" key="7">
    <source>
        <dbReference type="ARBA" id="ARBA00024739"/>
    </source>
</evidence>
<reference evidence="12" key="1">
    <citation type="submission" date="2016-11" db="EMBL/GenBank/DDBJ databases">
        <authorList>
            <person name="Varghese N."/>
            <person name="Submissions S."/>
        </authorList>
    </citation>
    <scope>NUCLEOTIDE SEQUENCE [LARGE SCALE GENOMIC DNA]</scope>
    <source>
        <strain evidence="12">DSM 22363</strain>
    </source>
</reference>
<evidence type="ECO:0000256" key="4">
    <source>
        <dbReference type="ARBA" id="ARBA00022795"/>
    </source>
</evidence>
<keyword evidence="4" id="KW-1005">Bacterial flagellum biogenesis</keyword>
<feature type="compositionally biased region" description="Basic and acidic residues" evidence="9">
    <location>
        <begin position="24"/>
        <end position="35"/>
    </location>
</feature>
<dbReference type="InterPro" id="IPR031316">
    <property type="entry name" value="FlgM_C"/>
</dbReference>
<dbReference type="OrthoDB" id="7392062at2"/>
<organism evidence="11 12">
    <name type="scientific">Parasphingorhabdus marina DSM 22363</name>
    <dbReference type="NCBI Taxonomy" id="1123272"/>
    <lineage>
        <taxon>Bacteria</taxon>
        <taxon>Pseudomonadati</taxon>
        <taxon>Pseudomonadota</taxon>
        <taxon>Alphaproteobacteria</taxon>
        <taxon>Sphingomonadales</taxon>
        <taxon>Sphingomonadaceae</taxon>
        <taxon>Parasphingorhabdus</taxon>
    </lineage>
</organism>
<evidence type="ECO:0000256" key="3">
    <source>
        <dbReference type="ARBA" id="ARBA00022491"/>
    </source>
</evidence>
<keyword evidence="12" id="KW-1185">Reference proteome</keyword>
<dbReference type="SUPFAM" id="SSF101498">
    <property type="entry name" value="Anti-sigma factor FlgM"/>
    <property type="match status" value="1"/>
</dbReference>
<evidence type="ECO:0000256" key="2">
    <source>
        <dbReference type="ARBA" id="ARBA00017823"/>
    </source>
</evidence>
<evidence type="ECO:0000313" key="11">
    <source>
        <dbReference type="EMBL" id="SIN62828.1"/>
    </source>
</evidence>
<gene>
    <name evidence="11" type="ORF">SAMN02745824_1135</name>
</gene>
<keyword evidence="6" id="KW-0804">Transcription</keyword>
<dbReference type="EMBL" id="FSQW01000001">
    <property type="protein sequence ID" value="SIN62828.1"/>
    <property type="molecule type" value="Genomic_DNA"/>
</dbReference>
<evidence type="ECO:0000259" key="10">
    <source>
        <dbReference type="Pfam" id="PF04316"/>
    </source>
</evidence>
<evidence type="ECO:0000256" key="8">
    <source>
        <dbReference type="ARBA" id="ARBA00030117"/>
    </source>
</evidence>
<comment type="function">
    <text evidence="7">Responsible for the coupling of flagellin expression to flagellar assembly by preventing expression of the flagellin genes when a component of the middle class of proteins is defective. It negatively regulates flagellar genes by inhibiting the activity of FliA by directly binding to FliA.</text>
</comment>
<feature type="domain" description="Anti-sigma-28 factor FlgM C-terminal" evidence="10">
    <location>
        <begin position="44"/>
        <end position="85"/>
    </location>
</feature>
<sequence length="94" mass="9824">MKPISQQGISASDLARNLAAPKVAKSEGQGEKAKTDPSQPVVRSVAAEIASQGAPVNAERIAMIKAAIAEGRYPVDPEKIAQQMIALDLDSGRD</sequence>
<evidence type="ECO:0000256" key="6">
    <source>
        <dbReference type="ARBA" id="ARBA00023163"/>
    </source>
</evidence>